<evidence type="ECO:0000313" key="4">
    <source>
        <dbReference type="Proteomes" id="UP000319812"/>
    </source>
</evidence>
<dbReference type="Pfam" id="PF00990">
    <property type="entry name" value="GGDEF"/>
    <property type="match status" value="1"/>
</dbReference>
<reference evidence="3 4" key="1">
    <citation type="submission" date="2019-06" db="EMBL/GenBank/DDBJ databases">
        <title>Whole genome shotgun sequence of Halomonas halmophila NBRC 15537.</title>
        <authorList>
            <person name="Hosoyama A."/>
            <person name="Uohara A."/>
            <person name="Ohji S."/>
            <person name="Ichikawa N."/>
        </authorList>
    </citation>
    <scope>NUCLEOTIDE SEQUENCE [LARGE SCALE GENOMIC DNA]</scope>
    <source>
        <strain evidence="3 4">NBRC 15537</strain>
    </source>
</reference>
<comment type="caution">
    <text evidence="3">The sequence shown here is derived from an EMBL/GenBank/DDBJ whole genome shotgun (WGS) entry which is preliminary data.</text>
</comment>
<dbReference type="InterPro" id="IPR043128">
    <property type="entry name" value="Rev_trsase/Diguanyl_cyclase"/>
</dbReference>
<dbReference type="SUPFAM" id="SSF55781">
    <property type="entry name" value="GAF domain-like"/>
    <property type="match status" value="1"/>
</dbReference>
<keyword evidence="4" id="KW-1185">Reference proteome</keyword>
<dbReference type="PROSITE" id="PS50887">
    <property type="entry name" value="GGDEF"/>
    <property type="match status" value="1"/>
</dbReference>
<dbReference type="SUPFAM" id="SSF55073">
    <property type="entry name" value="Nucleotide cyclase"/>
    <property type="match status" value="1"/>
</dbReference>
<dbReference type="Pfam" id="PF01590">
    <property type="entry name" value="GAF"/>
    <property type="match status" value="1"/>
</dbReference>
<sequence>MRLERHLNPAYFDALLEARVIDASDARQDPRTRDFKDGYLSTLGIHSMLDAPVFDVGWLSGVICLEALQHRSWTLPEISLATAIADTISLINTYEAWCQSQQQLDYITHFDRLTGLPNMVSIHERLHRLACEQEAFALFWLDLDRLKTINHGIGQLEGDQVIVEIANRLRNLSLPGKDRIARTGGDEFILLVRQPTDTDQLQDLATYLLDCVRQPIQLHGQVDIASDPAGLRDQEVSVSASVGICLYPAHGKDPASLLKHAEAAMYHAKECGRGQVQFFNSSLNDDARSSFLLEAQLRSAIRNGELDVHYQPIIRTSDGAIHQLEALVRWDHPEHGMLQPAHFLELARSVGLMAELGSAVLHRACQHLRQAEHAGVVLPRVTVNLAPEQLLDPRLPEHFKAIYTSHGISGDNFDFELTEDVITGDSEVLQSVLRRLVSQGARLSIDDFGTGYSSLARLKQLPFDKLKIDCSFIQDIPDDADDCAITLSILGLAHGLDLAVVAEGVETQEHEQWLTDRGCDYLQGYFYSKPVPMQSLLRDLARRAG</sequence>
<organism evidence="3 4">
    <name type="scientific">Halomonas halmophila</name>
    <dbReference type="NCBI Taxonomy" id="252"/>
    <lineage>
        <taxon>Bacteria</taxon>
        <taxon>Pseudomonadati</taxon>
        <taxon>Pseudomonadota</taxon>
        <taxon>Gammaproteobacteria</taxon>
        <taxon>Oceanospirillales</taxon>
        <taxon>Halomonadaceae</taxon>
        <taxon>Halomonas</taxon>
    </lineage>
</organism>
<proteinExistence type="predicted"/>
<dbReference type="SMART" id="SM00267">
    <property type="entry name" value="GGDEF"/>
    <property type="match status" value="1"/>
</dbReference>
<dbReference type="InterPro" id="IPR050706">
    <property type="entry name" value="Cyclic-di-GMP_PDE-like"/>
</dbReference>
<evidence type="ECO:0000259" key="2">
    <source>
        <dbReference type="PROSITE" id="PS50887"/>
    </source>
</evidence>
<dbReference type="Gene3D" id="3.20.20.450">
    <property type="entry name" value="EAL domain"/>
    <property type="match status" value="1"/>
</dbReference>
<dbReference type="GO" id="GO:0071111">
    <property type="term" value="F:cyclic-guanylate-specific phosphodiesterase activity"/>
    <property type="evidence" value="ECO:0007669"/>
    <property type="project" value="InterPro"/>
</dbReference>
<dbReference type="InterPro" id="IPR000160">
    <property type="entry name" value="GGDEF_dom"/>
</dbReference>
<dbReference type="InterPro" id="IPR003018">
    <property type="entry name" value="GAF"/>
</dbReference>
<evidence type="ECO:0000313" key="3">
    <source>
        <dbReference type="EMBL" id="GED21560.1"/>
    </source>
</evidence>
<evidence type="ECO:0000259" key="1">
    <source>
        <dbReference type="PROSITE" id="PS50883"/>
    </source>
</evidence>
<dbReference type="AlphaFoldDB" id="A0A4Y4F1T0"/>
<dbReference type="CDD" id="cd01948">
    <property type="entry name" value="EAL"/>
    <property type="match status" value="1"/>
</dbReference>
<dbReference type="InterPro" id="IPR029787">
    <property type="entry name" value="Nucleotide_cyclase"/>
</dbReference>
<dbReference type="Proteomes" id="UP000319812">
    <property type="component" value="Unassembled WGS sequence"/>
</dbReference>
<dbReference type="EMBL" id="BJOC01000010">
    <property type="protein sequence ID" value="GED21560.1"/>
    <property type="molecule type" value="Genomic_DNA"/>
</dbReference>
<protein>
    <recommendedName>
        <fullName evidence="5">GGDEF-domain containing protein</fullName>
    </recommendedName>
</protein>
<dbReference type="InterPro" id="IPR029016">
    <property type="entry name" value="GAF-like_dom_sf"/>
</dbReference>
<dbReference type="CDD" id="cd01949">
    <property type="entry name" value="GGDEF"/>
    <property type="match status" value="1"/>
</dbReference>
<dbReference type="PANTHER" id="PTHR33121">
    <property type="entry name" value="CYCLIC DI-GMP PHOSPHODIESTERASE PDEF"/>
    <property type="match status" value="1"/>
</dbReference>
<feature type="domain" description="EAL" evidence="1">
    <location>
        <begin position="290"/>
        <end position="544"/>
    </location>
</feature>
<dbReference type="InterPro" id="IPR001633">
    <property type="entry name" value="EAL_dom"/>
</dbReference>
<feature type="domain" description="GGDEF" evidence="2">
    <location>
        <begin position="134"/>
        <end position="281"/>
    </location>
</feature>
<evidence type="ECO:0008006" key="5">
    <source>
        <dbReference type="Google" id="ProtNLM"/>
    </source>
</evidence>
<accession>A0A4Y4F1T0</accession>
<dbReference type="PANTHER" id="PTHR33121:SF79">
    <property type="entry name" value="CYCLIC DI-GMP PHOSPHODIESTERASE PDED-RELATED"/>
    <property type="match status" value="1"/>
</dbReference>
<dbReference type="SMART" id="SM00052">
    <property type="entry name" value="EAL"/>
    <property type="match status" value="1"/>
</dbReference>
<name>A0A4Y4F1T0_9GAMM</name>
<dbReference type="InterPro" id="IPR035919">
    <property type="entry name" value="EAL_sf"/>
</dbReference>
<dbReference type="PROSITE" id="PS50883">
    <property type="entry name" value="EAL"/>
    <property type="match status" value="1"/>
</dbReference>
<dbReference type="Gene3D" id="3.30.450.40">
    <property type="match status" value="1"/>
</dbReference>
<gene>
    <name evidence="3" type="ORF">HHA01_05370</name>
</gene>
<dbReference type="SUPFAM" id="SSF141868">
    <property type="entry name" value="EAL domain-like"/>
    <property type="match status" value="1"/>
</dbReference>
<dbReference type="Gene3D" id="3.30.70.270">
    <property type="match status" value="1"/>
</dbReference>
<dbReference type="NCBIfam" id="TIGR00254">
    <property type="entry name" value="GGDEF"/>
    <property type="match status" value="1"/>
</dbReference>
<dbReference type="Pfam" id="PF00563">
    <property type="entry name" value="EAL"/>
    <property type="match status" value="1"/>
</dbReference>